<proteinExistence type="inferred from homology"/>
<organism evidence="9 10">
    <name type="scientific">Flavobacterium profundi</name>
    <dbReference type="NCBI Taxonomy" id="1774945"/>
    <lineage>
        <taxon>Bacteria</taxon>
        <taxon>Pseudomonadati</taxon>
        <taxon>Bacteroidota</taxon>
        <taxon>Flavobacteriia</taxon>
        <taxon>Flavobacteriales</taxon>
        <taxon>Flavobacteriaceae</taxon>
        <taxon>Flavobacterium</taxon>
    </lineage>
</organism>
<evidence type="ECO:0000256" key="7">
    <source>
        <dbReference type="ARBA" id="ARBA00023136"/>
    </source>
</evidence>
<keyword evidence="4 8" id="KW-1003">Cell membrane</keyword>
<feature type="transmembrane region" description="Helical" evidence="8">
    <location>
        <begin position="231"/>
        <end position="249"/>
    </location>
</feature>
<accession>A0A6I4ITR4</accession>
<keyword evidence="6 8" id="KW-1133">Transmembrane helix</keyword>
<evidence type="ECO:0000256" key="5">
    <source>
        <dbReference type="ARBA" id="ARBA00022692"/>
    </source>
</evidence>
<dbReference type="AlphaFoldDB" id="A0A6I4ITR4"/>
<dbReference type="Pfam" id="PF01925">
    <property type="entry name" value="TauE"/>
    <property type="match status" value="1"/>
</dbReference>
<feature type="transmembrane region" description="Helical" evidence="8">
    <location>
        <begin position="203"/>
        <end position="219"/>
    </location>
</feature>
<protein>
    <recommendedName>
        <fullName evidence="8">Probable membrane transporter protein</fullName>
    </recommendedName>
</protein>
<keyword evidence="5 8" id="KW-0812">Transmembrane</keyword>
<sequence>MNFEYEYLLLIPVGFIAGFLNTIAGGGTLLTLPTLIFMGLPAPLANGTNRIAILIQTFAAVRGFKSKGISTYPFSLYLGLSALIGSFIGAKLAIGIEGELFNKILAVIMIMVLLTIILNPKKNYTEVIEKTTGKTLYISLIIFFFLGIYGGFINAGIGFLMLLILPYVNGLSLLKSNATKVFVVCVYTVGAVLVFALEKQINYMLAFILTIGNASGAWFGSRWSVKKEDKVIRLFLIITVSSLAIKLWFF</sequence>
<dbReference type="PANTHER" id="PTHR30269">
    <property type="entry name" value="TRANSMEMBRANE PROTEIN YFCA"/>
    <property type="match status" value="1"/>
</dbReference>
<feature type="transmembrane region" description="Helical" evidence="8">
    <location>
        <begin position="74"/>
        <end position="93"/>
    </location>
</feature>
<dbReference type="PANTHER" id="PTHR30269:SF0">
    <property type="entry name" value="MEMBRANE TRANSPORTER PROTEIN YFCA-RELATED"/>
    <property type="match status" value="1"/>
</dbReference>
<evidence type="ECO:0000256" key="3">
    <source>
        <dbReference type="ARBA" id="ARBA00022448"/>
    </source>
</evidence>
<feature type="transmembrane region" description="Helical" evidence="8">
    <location>
        <begin position="7"/>
        <end position="40"/>
    </location>
</feature>
<dbReference type="GO" id="GO:0005886">
    <property type="term" value="C:plasma membrane"/>
    <property type="evidence" value="ECO:0007669"/>
    <property type="project" value="UniProtKB-SubCell"/>
</dbReference>
<gene>
    <name evidence="9" type="ORF">GOQ30_13890</name>
</gene>
<comment type="caution">
    <text evidence="9">The sequence shown here is derived from an EMBL/GenBank/DDBJ whole genome shotgun (WGS) entry which is preliminary data.</text>
</comment>
<comment type="similarity">
    <text evidence="2 8">Belongs to the 4-toluene sulfonate uptake permease (TSUP) (TC 2.A.102) family.</text>
</comment>
<dbReference type="OrthoDB" id="554695at2"/>
<evidence type="ECO:0000256" key="4">
    <source>
        <dbReference type="ARBA" id="ARBA00022475"/>
    </source>
</evidence>
<feature type="transmembrane region" description="Helical" evidence="8">
    <location>
        <begin position="177"/>
        <end position="197"/>
    </location>
</feature>
<evidence type="ECO:0000256" key="2">
    <source>
        <dbReference type="ARBA" id="ARBA00009142"/>
    </source>
</evidence>
<reference evidence="10" key="1">
    <citation type="submission" date="2019-05" db="EMBL/GenBank/DDBJ databases">
        <title>Flavobacterium profundi sp. nov., isolated from a deep-sea seamount.</title>
        <authorList>
            <person name="Zhang D.-C."/>
        </authorList>
    </citation>
    <scope>NUCLEOTIDE SEQUENCE [LARGE SCALE GENOMIC DNA]</scope>
    <source>
        <strain evidence="10">TP390</strain>
    </source>
</reference>
<dbReference type="RefSeq" id="WP_140998688.1">
    <property type="nucleotide sequence ID" value="NZ_VDCZ01000011.1"/>
</dbReference>
<dbReference type="InterPro" id="IPR052017">
    <property type="entry name" value="TSUP"/>
</dbReference>
<keyword evidence="7 8" id="KW-0472">Membrane</keyword>
<dbReference type="EMBL" id="WQLW01000011">
    <property type="protein sequence ID" value="MVO10260.1"/>
    <property type="molecule type" value="Genomic_DNA"/>
</dbReference>
<feature type="transmembrane region" description="Helical" evidence="8">
    <location>
        <begin position="138"/>
        <end position="165"/>
    </location>
</feature>
<dbReference type="InterPro" id="IPR002781">
    <property type="entry name" value="TM_pro_TauE-like"/>
</dbReference>
<comment type="subcellular location">
    <subcellularLocation>
        <location evidence="1 8">Cell membrane</location>
        <topology evidence="1 8">Multi-pass membrane protein</topology>
    </subcellularLocation>
</comment>
<evidence type="ECO:0000256" key="1">
    <source>
        <dbReference type="ARBA" id="ARBA00004651"/>
    </source>
</evidence>
<evidence type="ECO:0000256" key="8">
    <source>
        <dbReference type="RuleBase" id="RU363041"/>
    </source>
</evidence>
<feature type="transmembrane region" description="Helical" evidence="8">
    <location>
        <begin position="100"/>
        <end position="118"/>
    </location>
</feature>
<evidence type="ECO:0000256" key="6">
    <source>
        <dbReference type="ARBA" id="ARBA00022989"/>
    </source>
</evidence>
<keyword evidence="10" id="KW-1185">Reference proteome</keyword>
<name>A0A6I4ITR4_9FLAO</name>
<evidence type="ECO:0000313" key="9">
    <source>
        <dbReference type="EMBL" id="MVO10260.1"/>
    </source>
</evidence>
<evidence type="ECO:0000313" key="10">
    <source>
        <dbReference type="Proteomes" id="UP000431264"/>
    </source>
</evidence>
<dbReference type="Proteomes" id="UP000431264">
    <property type="component" value="Unassembled WGS sequence"/>
</dbReference>
<keyword evidence="3" id="KW-0813">Transport</keyword>